<evidence type="ECO:0000256" key="1">
    <source>
        <dbReference type="ARBA" id="ARBA00005331"/>
    </source>
</evidence>
<organism evidence="5 6">
    <name type="scientific">Exophiala viscosa</name>
    <dbReference type="NCBI Taxonomy" id="2486360"/>
    <lineage>
        <taxon>Eukaryota</taxon>
        <taxon>Fungi</taxon>
        <taxon>Dikarya</taxon>
        <taxon>Ascomycota</taxon>
        <taxon>Pezizomycotina</taxon>
        <taxon>Eurotiomycetes</taxon>
        <taxon>Chaetothyriomycetidae</taxon>
        <taxon>Chaetothyriales</taxon>
        <taxon>Herpotrichiellaceae</taxon>
        <taxon>Exophiala</taxon>
    </lineage>
</organism>
<dbReference type="Pfam" id="PF08614">
    <property type="entry name" value="ATG16"/>
    <property type="match status" value="1"/>
</dbReference>
<dbReference type="AlphaFoldDB" id="A0AAN6IBR5"/>
<evidence type="ECO:0000259" key="4">
    <source>
        <dbReference type="Pfam" id="PF08614"/>
    </source>
</evidence>
<name>A0AAN6IBR5_9EURO</name>
<gene>
    <name evidence="5" type="ORF">EDD36DRAFT_314164</name>
</gene>
<evidence type="ECO:0000256" key="2">
    <source>
        <dbReference type="SAM" id="Coils"/>
    </source>
</evidence>
<comment type="similarity">
    <text evidence="1">Belongs to the ATG16 family.</text>
</comment>
<proteinExistence type="inferred from homology"/>
<keyword evidence="2" id="KW-0175">Coiled coil</keyword>
<dbReference type="Gene3D" id="1.20.5.170">
    <property type="match status" value="1"/>
</dbReference>
<feature type="region of interest" description="Disordered" evidence="3">
    <location>
        <begin position="37"/>
        <end position="84"/>
    </location>
</feature>
<accession>A0AAN6IBR5</accession>
<dbReference type="CDD" id="cd22887">
    <property type="entry name" value="Atg16_CCD"/>
    <property type="match status" value="1"/>
</dbReference>
<keyword evidence="6" id="KW-1185">Reference proteome</keyword>
<dbReference type="EMBL" id="MU404357">
    <property type="protein sequence ID" value="KAI1611155.1"/>
    <property type="molecule type" value="Genomic_DNA"/>
</dbReference>
<sequence length="210" mass="23660">MATWSEQYLAALRARAEVEQANLELYDYCTKLADQKAELHKKASSHAQAPREEGEPVTSPQPSLMSMGMGMRRVTSPPVARPESPNLAQLRQDLAKAQQERGDLQTRLESVTRELETLKARGKADSKRIAQLTASVSQLTVKLRDREEELRGKAKLIENVQDENVTLNLQLNMAEEQVGKLNKDNKELVDRWMASKGKEADRMNKDSKFG</sequence>
<evidence type="ECO:0000256" key="3">
    <source>
        <dbReference type="SAM" id="MobiDB-lite"/>
    </source>
</evidence>
<feature type="domain" description="Autophagy-related protein 16" evidence="4">
    <location>
        <begin position="7"/>
        <end position="204"/>
    </location>
</feature>
<feature type="coiled-coil region" evidence="2">
    <location>
        <begin position="87"/>
        <end position="191"/>
    </location>
</feature>
<dbReference type="InterPro" id="IPR013923">
    <property type="entry name" value="Autophagy-rel_prot_16_dom"/>
</dbReference>
<reference evidence="5" key="1">
    <citation type="journal article" date="2022" name="bioRxiv">
        <title>Deciphering the potential niche of two novel black yeast fungi from a biological soil crust based on their genomes, phenotypes, and melanin regulation.</title>
        <authorList>
            <consortium name="DOE Joint Genome Institute"/>
            <person name="Carr E.C."/>
            <person name="Barton Q."/>
            <person name="Grambo S."/>
            <person name="Sullivan M."/>
            <person name="Renfro C.M."/>
            <person name="Kuo A."/>
            <person name="Pangilinan J."/>
            <person name="Lipzen A."/>
            <person name="Keymanesh K."/>
            <person name="Savage E."/>
            <person name="Barry K."/>
            <person name="Grigoriev I.V."/>
            <person name="Riekhof W.R."/>
            <person name="Harris S.S."/>
        </authorList>
    </citation>
    <scope>NUCLEOTIDE SEQUENCE</scope>
    <source>
        <strain evidence="5">JF 03-4F</strain>
    </source>
</reference>
<evidence type="ECO:0000313" key="6">
    <source>
        <dbReference type="Proteomes" id="UP001203852"/>
    </source>
</evidence>
<dbReference type="Proteomes" id="UP001203852">
    <property type="component" value="Unassembled WGS sequence"/>
</dbReference>
<comment type="caution">
    <text evidence="5">The sequence shown here is derived from an EMBL/GenBank/DDBJ whole genome shotgun (WGS) entry which is preliminary data.</text>
</comment>
<evidence type="ECO:0000313" key="5">
    <source>
        <dbReference type="EMBL" id="KAI1611155.1"/>
    </source>
</evidence>
<protein>
    <submittedName>
        <fullName evidence="5">Autophagy-related protein 16</fullName>
    </submittedName>
</protein>